<evidence type="ECO:0000256" key="1">
    <source>
        <dbReference type="ARBA" id="ARBA00000707"/>
    </source>
</evidence>
<keyword evidence="9" id="KW-0812">Transmembrane</keyword>
<dbReference type="PROSITE" id="PS00973">
    <property type="entry name" value="USP_2"/>
    <property type="match status" value="1"/>
</dbReference>
<dbReference type="Proteomes" id="UP001396898">
    <property type="component" value="Unassembled WGS sequence"/>
</dbReference>
<protein>
    <recommendedName>
        <fullName evidence="3">ubiquitinyl hydrolase 1</fullName>
        <ecNumber evidence="3">3.4.19.12</ecNumber>
    </recommendedName>
</protein>
<keyword evidence="9" id="KW-0472">Membrane</keyword>
<feature type="compositionally biased region" description="Basic and acidic residues" evidence="8">
    <location>
        <begin position="267"/>
        <end position="280"/>
    </location>
</feature>
<keyword evidence="5" id="KW-0833">Ubl conjugation pathway</keyword>
<dbReference type="EMBL" id="JAQQWI010000018">
    <property type="protein sequence ID" value="KAK8001873.1"/>
    <property type="molecule type" value="Genomic_DNA"/>
</dbReference>
<comment type="catalytic activity">
    <reaction evidence="1">
        <text>Thiol-dependent hydrolysis of ester, thioester, amide, peptide and isopeptide bonds formed by the C-terminal Gly of ubiquitin (a 76-residue protein attached to proteins as an intracellular targeting signal).</text>
        <dbReference type="EC" id="3.4.19.12"/>
    </reaction>
</comment>
<evidence type="ECO:0000256" key="8">
    <source>
        <dbReference type="SAM" id="MobiDB-lite"/>
    </source>
</evidence>
<dbReference type="InterPro" id="IPR050164">
    <property type="entry name" value="Peptidase_C19"/>
</dbReference>
<evidence type="ECO:0000313" key="11">
    <source>
        <dbReference type="EMBL" id="KAK8001873.1"/>
    </source>
</evidence>
<reference evidence="11 12" key="1">
    <citation type="submission" date="2023-01" db="EMBL/GenBank/DDBJ databases">
        <title>Analysis of 21 Apiospora genomes using comparative genomics revels a genus with tremendous synthesis potential of carbohydrate active enzymes and secondary metabolites.</title>
        <authorList>
            <person name="Sorensen T."/>
        </authorList>
    </citation>
    <scope>NUCLEOTIDE SEQUENCE [LARGE SCALE GENOMIC DNA]</scope>
    <source>
        <strain evidence="11 12">CBS 20057</strain>
    </source>
</reference>
<dbReference type="InterPro" id="IPR001394">
    <property type="entry name" value="Peptidase_C19_UCH"/>
</dbReference>
<gene>
    <name evidence="11" type="ORF">PG991_014095</name>
</gene>
<dbReference type="EC" id="3.4.19.12" evidence="3"/>
<feature type="region of interest" description="Disordered" evidence="8">
    <location>
        <begin position="254"/>
        <end position="297"/>
    </location>
</feature>
<dbReference type="PANTHER" id="PTHR24006">
    <property type="entry name" value="UBIQUITIN CARBOXYL-TERMINAL HYDROLASE"/>
    <property type="match status" value="1"/>
</dbReference>
<feature type="transmembrane region" description="Helical" evidence="9">
    <location>
        <begin position="30"/>
        <end position="51"/>
    </location>
</feature>
<feature type="compositionally biased region" description="Polar residues" evidence="8">
    <location>
        <begin position="658"/>
        <end position="669"/>
    </location>
</feature>
<dbReference type="InterPro" id="IPR018200">
    <property type="entry name" value="USP_CS"/>
</dbReference>
<proteinExistence type="inferred from homology"/>
<feature type="compositionally biased region" description="Polar residues" evidence="8">
    <location>
        <begin position="281"/>
        <end position="297"/>
    </location>
</feature>
<keyword evidence="7" id="KW-0788">Thiol protease</keyword>
<dbReference type="PANTHER" id="PTHR24006:SF888">
    <property type="entry name" value="UBIQUITIN CARBOXYL-TERMINAL HYDROLASE 30"/>
    <property type="match status" value="1"/>
</dbReference>
<dbReference type="Pfam" id="PF00443">
    <property type="entry name" value="UCH"/>
    <property type="match status" value="1"/>
</dbReference>
<evidence type="ECO:0000313" key="12">
    <source>
        <dbReference type="Proteomes" id="UP001396898"/>
    </source>
</evidence>
<evidence type="ECO:0000256" key="3">
    <source>
        <dbReference type="ARBA" id="ARBA00012759"/>
    </source>
</evidence>
<keyword evidence="4" id="KW-0645">Protease</keyword>
<dbReference type="Gene3D" id="3.90.70.10">
    <property type="entry name" value="Cysteine proteinases"/>
    <property type="match status" value="1"/>
</dbReference>
<comment type="caution">
    <text evidence="11">The sequence shown here is derived from an EMBL/GenBank/DDBJ whole genome shotgun (WGS) entry which is preliminary data.</text>
</comment>
<feature type="region of interest" description="Disordered" evidence="8">
    <location>
        <begin position="559"/>
        <end position="588"/>
    </location>
</feature>
<evidence type="ECO:0000256" key="4">
    <source>
        <dbReference type="ARBA" id="ARBA00022670"/>
    </source>
</evidence>
<dbReference type="InterPro" id="IPR038765">
    <property type="entry name" value="Papain-like_cys_pep_sf"/>
</dbReference>
<dbReference type="InterPro" id="IPR028889">
    <property type="entry name" value="USP"/>
</dbReference>
<feature type="domain" description="USP" evidence="10">
    <location>
        <begin position="152"/>
        <end position="623"/>
    </location>
</feature>
<evidence type="ECO:0000256" key="9">
    <source>
        <dbReference type="SAM" id="Phobius"/>
    </source>
</evidence>
<evidence type="ECO:0000256" key="7">
    <source>
        <dbReference type="ARBA" id="ARBA00022807"/>
    </source>
</evidence>
<keyword evidence="9" id="KW-1133">Transmembrane helix</keyword>
<feature type="region of interest" description="Disordered" evidence="8">
    <location>
        <begin position="650"/>
        <end position="683"/>
    </location>
</feature>
<evidence type="ECO:0000256" key="2">
    <source>
        <dbReference type="ARBA" id="ARBA00009085"/>
    </source>
</evidence>
<organism evidence="11 12">
    <name type="scientific">Apiospora marii</name>
    <dbReference type="NCBI Taxonomy" id="335849"/>
    <lineage>
        <taxon>Eukaryota</taxon>
        <taxon>Fungi</taxon>
        <taxon>Dikarya</taxon>
        <taxon>Ascomycota</taxon>
        <taxon>Pezizomycotina</taxon>
        <taxon>Sordariomycetes</taxon>
        <taxon>Xylariomycetidae</taxon>
        <taxon>Amphisphaeriales</taxon>
        <taxon>Apiosporaceae</taxon>
        <taxon>Apiospora</taxon>
    </lineage>
</organism>
<evidence type="ECO:0000259" key="10">
    <source>
        <dbReference type="PROSITE" id="PS50235"/>
    </source>
</evidence>
<feature type="transmembrane region" description="Helical" evidence="9">
    <location>
        <begin position="63"/>
        <end position="82"/>
    </location>
</feature>
<keyword evidence="12" id="KW-1185">Reference proteome</keyword>
<name>A0ABR1R830_9PEZI</name>
<dbReference type="PROSITE" id="PS50235">
    <property type="entry name" value="USP_3"/>
    <property type="match status" value="1"/>
</dbReference>
<accession>A0ABR1R830</accession>
<evidence type="ECO:0000256" key="5">
    <source>
        <dbReference type="ARBA" id="ARBA00022786"/>
    </source>
</evidence>
<evidence type="ECO:0000256" key="6">
    <source>
        <dbReference type="ARBA" id="ARBA00022801"/>
    </source>
</evidence>
<comment type="similarity">
    <text evidence="2">Belongs to the peptidase C19 family.</text>
</comment>
<dbReference type="CDD" id="cd02662">
    <property type="entry name" value="Peptidase_C19F"/>
    <property type="match status" value="1"/>
</dbReference>
<dbReference type="SUPFAM" id="SSF54001">
    <property type="entry name" value="Cysteine proteinases"/>
    <property type="match status" value="1"/>
</dbReference>
<sequence length="683" mass="75047">MSSSHHSKTATRPDDVPIRLSVPNIILERLQQPTVIVTVAIIAFALFYQSLHSSPFSTRRHPGLVLWDIIVALIPASLLYAIDNWLDPTMGSSQVALTSRPTTHMAKSETLQRILRLNQSGGVMNSVANAGRRGLSTLSSSSLKKRHGYPPAGLGNYDNSCFQNSILQGLSSLEFFPEYLKAAIPQNEDGATNDEGSASTLLGLLAQLRDPQNNGNTLWTPKKLKSLDTWEQQDAQEYFSKLLDEVDKEVSKTTKASAKSAGLESTGLRDDGESSQHSDDSGYQSVVSTLSKPGSEVNVSKNPLEGLAAQRVACTQCGFSEGLSLIPFNCLTLNLGLDGVPHDLYERLDSYTHLESIDGVHCAKCSLLKAQHLLRLLVKRGQENGLSDKTLLEPRARLEAANLALEEDDFDEKTLRDKCKIKDQNRVNTTKTKQAAIARPPRSLAIHVNRSVFDERTGAMFKNSARLQFPTTLDLGPWCLGSAGSEDQSANIAFPEGKEMPAKALSEEEQWILEPTKSMVAGDLQPSKITGPMYELRAVITHQGRHDNGHYVCYRKHSHPPLKLEESPISDPESSDDEKPMVGEGTDGAEDKWWRLSDESVIEVSEEQVLGQGGVFMLFYDCVDPNLVLANQATGDEEGHVVTEDDEVQPEMMEGVEPTQNEETAQPSTEDIFVSSLLRRPNS</sequence>
<keyword evidence="6" id="KW-0378">Hydrolase</keyword>